<dbReference type="GO" id="GO:0016020">
    <property type="term" value="C:membrane"/>
    <property type="evidence" value="ECO:0007669"/>
    <property type="project" value="UniProtKB-SubCell"/>
</dbReference>
<dbReference type="Proteomes" id="UP000606786">
    <property type="component" value="Unassembled WGS sequence"/>
</dbReference>
<evidence type="ECO:0000256" key="3">
    <source>
        <dbReference type="ARBA" id="ARBA00022989"/>
    </source>
</evidence>
<gene>
    <name evidence="7" type="ORF">CCAP1982_LOCUS4465</name>
</gene>
<dbReference type="EMBL" id="CAJHJT010000001">
    <property type="protein sequence ID" value="CAD6995762.1"/>
    <property type="molecule type" value="Genomic_DNA"/>
</dbReference>
<feature type="transmembrane region" description="Helical" evidence="5">
    <location>
        <begin position="454"/>
        <end position="474"/>
    </location>
</feature>
<dbReference type="SUPFAM" id="SSF103473">
    <property type="entry name" value="MFS general substrate transporter"/>
    <property type="match status" value="1"/>
</dbReference>
<keyword evidence="4 5" id="KW-0472">Membrane</keyword>
<dbReference type="InterPro" id="IPR036259">
    <property type="entry name" value="MFS_trans_sf"/>
</dbReference>
<dbReference type="PANTHER" id="PTHR24064">
    <property type="entry name" value="SOLUTE CARRIER FAMILY 22 MEMBER"/>
    <property type="match status" value="1"/>
</dbReference>
<dbReference type="Pfam" id="PF00083">
    <property type="entry name" value="Sugar_tr"/>
    <property type="match status" value="1"/>
</dbReference>
<sequence length="543" mass="61344">MDFDALLEKCGNYGRYQFVLLLVYGYTNIMSSMHYFAQTIISFTPEHWCNHELLENLTYTEIHDLYAEIENPSCTLLDDIVNGTAVVSDFGECEDWIFKYEHGYESVTTDLKWVCDDAVKGAIGQSFLYLGSVLGTILFGFLADKIGRLPTMMLTTLTGSAGDFITSFVTTPHAFAASRFISGLSIDTLFYMSYIMVFEYLDPKKRTFGLNIIMAFFYCFGLVISPWCAIWVGNWRKYLLIASLPALVVFVYPLFIVESAQWLATKGDYKGAVRCLKRVAKFNKREVEERHFDDFISHYEEKMAGEHKEKEEKDTFTGVFRTPRLRKFIIVLFIKSMITTISYDIISRNMEGFGSSPFLLFSLTSIVYIPAGFTIILLQNRIGRKGLACGSLLVGAILTAITGVLIALLDLKEHAVHLACMIGLGRYIAIVSYEAEAQYAAEIIPTSVRGRGVANIHVVGYAFSFLSAYVIYLSTIFKPLPSIVLAVLMLIGAALCLLLPETLNQKLPETLLDGEHFCSDEKWYYFPCISRKKDDKDIEITRL</sequence>
<evidence type="ECO:0000256" key="4">
    <source>
        <dbReference type="ARBA" id="ARBA00023136"/>
    </source>
</evidence>
<proteinExistence type="predicted"/>
<feature type="transmembrane region" description="Helical" evidence="5">
    <location>
        <begin position="238"/>
        <end position="257"/>
    </location>
</feature>
<dbReference type="PROSITE" id="PS50850">
    <property type="entry name" value="MFS"/>
    <property type="match status" value="1"/>
</dbReference>
<organism evidence="7 8">
    <name type="scientific">Ceratitis capitata</name>
    <name type="common">Mediterranean fruit fly</name>
    <name type="synonym">Tephritis capitata</name>
    <dbReference type="NCBI Taxonomy" id="7213"/>
    <lineage>
        <taxon>Eukaryota</taxon>
        <taxon>Metazoa</taxon>
        <taxon>Ecdysozoa</taxon>
        <taxon>Arthropoda</taxon>
        <taxon>Hexapoda</taxon>
        <taxon>Insecta</taxon>
        <taxon>Pterygota</taxon>
        <taxon>Neoptera</taxon>
        <taxon>Endopterygota</taxon>
        <taxon>Diptera</taxon>
        <taxon>Brachycera</taxon>
        <taxon>Muscomorpha</taxon>
        <taxon>Tephritoidea</taxon>
        <taxon>Tephritidae</taxon>
        <taxon>Ceratitis</taxon>
        <taxon>Ceratitis</taxon>
    </lineage>
</organism>
<reference evidence="7" key="1">
    <citation type="submission" date="2020-11" db="EMBL/GenBank/DDBJ databases">
        <authorList>
            <person name="Whitehead M."/>
        </authorList>
    </citation>
    <scope>NUCLEOTIDE SEQUENCE</scope>
    <source>
        <strain evidence="7">EGII</strain>
    </source>
</reference>
<feature type="transmembrane region" description="Helical" evidence="5">
    <location>
        <begin position="480"/>
        <end position="499"/>
    </location>
</feature>
<protein>
    <submittedName>
        <fullName evidence="7">(Mediterranean fruit fly) hypothetical protein</fullName>
    </submittedName>
</protein>
<dbReference type="InterPro" id="IPR005828">
    <property type="entry name" value="MFS_sugar_transport-like"/>
</dbReference>
<feature type="transmembrane region" description="Helical" evidence="5">
    <location>
        <begin position="358"/>
        <end position="378"/>
    </location>
</feature>
<dbReference type="InterPro" id="IPR020846">
    <property type="entry name" value="MFS_dom"/>
</dbReference>
<feature type="transmembrane region" description="Helical" evidence="5">
    <location>
        <begin position="208"/>
        <end position="232"/>
    </location>
</feature>
<dbReference type="GO" id="GO:0022857">
    <property type="term" value="F:transmembrane transporter activity"/>
    <property type="evidence" value="ECO:0007669"/>
    <property type="project" value="InterPro"/>
</dbReference>
<dbReference type="Gene3D" id="1.20.1250.20">
    <property type="entry name" value="MFS general substrate transporter like domains"/>
    <property type="match status" value="1"/>
</dbReference>
<accession>A0A811U913</accession>
<comment type="caution">
    <text evidence="7">The sequence shown here is derived from an EMBL/GenBank/DDBJ whole genome shotgun (WGS) entry which is preliminary data.</text>
</comment>
<comment type="subcellular location">
    <subcellularLocation>
        <location evidence="1">Membrane</location>
        <topology evidence="1">Multi-pass membrane protein</topology>
    </subcellularLocation>
</comment>
<keyword evidence="2 5" id="KW-0812">Transmembrane</keyword>
<dbReference type="OrthoDB" id="6884957at2759"/>
<keyword evidence="8" id="KW-1185">Reference proteome</keyword>
<feature type="domain" description="Major facilitator superfamily (MFS) profile" evidence="6">
    <location>
        <begin position="20"/>
        <end position="504"/>
    </location>
</feature>
<evidence type="ECO:0000256" key="1">
    <source>
        <dbReference type="ARBA" id="ARBA00004141"/>
    </source>
</evidence>
<evidence type="ECO:0000259" key="6">
    <source>
        <dbReference type="PROSITE" id="PS50850"/>
    </source>
</evidence>
<evidence type="ECO:0000313" key="8">
    <source>
        <dbReference type="Proteomes" id="UP000606786"/>
    </source>
</evidence>
<dbReference type="KEGG" id="ccat:101462533"/>
<dbReference type="AlphaFoldDB" id="A0A811U913"/>
<keyword evidence="3 5" id="KW-1133">Transmembrane helix</keyword>
<name>A0A811U913_CERCA</name>
<feature type="transmembrane region" description="Helical" evidence="5">
    <location>
        <begin position="390"/>
        <end position="409"/>
    </location>
</feature>
<feature type="transmembrane region" description="Helical" evidence="5">
    <location>
        <begin position="180"/>
        <end position="201"/>
    </location>
</feature>
<evidence type="ECO:0000313" key="7">
    <source>
        <dbReference type="EMBL" id="CAD6995762.1"/>
    </source>
</evidence>
<evidence type="ECO:0000256" key="5">
    <source>
        <dbReference type="SAM" id="Phobius"/>
    </source>
</evidence>
<feature type="transmembrane region" description="Helical" evidence="5">
    <location>
        <begin position="127"/>
        <end position="143"/>
    </location>
</feature>
<evidence type="ECO:0000256" key="2">
    <source>
        <dbReference type="ARBA" id="ARBA00022692"/>
    </source>
</evidence>
<feature type="transmembrane region" description="Helical" evidence="5">
    <location>
        <begin position="328"/>
        <end position="346"/>
    </location>
</feature>
<feature type="transmembrane region" description="Helical" evidence="5">
    <location>
        <begin position="415"/>
        <end position="433"/>
    </location>
</feature>